<evidence type="ECO:0000313" key="3">
    <source>
        <dbReference type="Proteomes" id="UP000183567"/>
    </source>
</evidence>
<dbReference type="Proteomes" id="UP000183567">
    <property type="component" value="Unassembled WGS sequence"/>
</dbReference>
<dbReference type="EMBL" id="LVVM01002585">
    <property type="protein sequence ID" value="OJA16393.1"/>
    <property type="molecule type" value="Genomic_DNA"/>
</dbReference>
<proteinExistence type="predicted"/>
<gene>
    <name evidence="2" type="ORF">AZE42_08837</name>
</gene>
<dbReference type="InterPro" id="IPR046528">
    <property type="entry name" value="DUF6593"/>
</dbReference>
<evidence type="ECO:0000313" key="2">
    <source>
        <dbReference type="EMBL" id="OJA16393.1"/>
    </source>
</evidence>
<feature type="domain" description="DUF6593" evidence="1">
    <location>
        <begin position="10"/>
        <end position="88"/>
    </location>
</feature>
<reference evidence="2 3" key="1">
    <citation type="submission" date="2016-03" db="EMBL/GenBank/DDBJ databases">
        <title>Comparative genomics of the ectomycorrhizal sister species Rhizopogon vinicolor and Rhizopogon vesiculosus (Basidiomycota: Boletales) reveals a divergence of the mating type B locus.</title>
        <authorList>
            <person name="Mujic A.B."/>
            <person name="Kuo A."/>
            <person name="Tritt A."/>
            <person name="Lipzen A."/>
            <person name="Chen C."/>
            <person name="Johnson J."/>
            <person name="Sharma A."/>
            <person name="Barry K."/>
            <person name="Grigoriev I.V."/>
            <person name="Spatafora J.W."/>
        </authorList>
    </citation>
    <scope>NUCLEOTIDE SEQUENCE [LARGE SCALE GENOMIC DNA]</scope>
    <source>
        <strain evidence="2 3">AM-OR11-056</strain>
    </source>
</reference>
<sequence length="100" mass="11671">MIVLTLSSEHVRNTVFTNEQRQVIYKISIPIFGDTTIHKIKPNANQFAMRDRFEIMGKIDYIPSHGFTGRKRVFTGPDGRSYRWDLDKRVVVVSALHFLF</sequence>
<comment type="caution">
    <text evidence="2">The sequence shown here is derived from an EMBL/GenBank/DDBJ whole genome shotgun (WGS) entry which is preliminary data.</text>
</comment>
<organism evidence="2 3">
    <name type="scientific">Rhizopogon vesiculosus</name>
    <dbReference type="NCBI Taxonomy" id="180088"/>
    <lineage>
        <taxon>Eukaryota</taxon>
        <taxon>Fungi</taxon>
        <taxon>Dikarya</taxon>
        <taxon>Basidiomycota</taxon>
        <taxon>Agaricomycotina</taxon>
        <taxon>Agaricomycetes</taxon>
        <taxon>Agaricomycetidae</taxon>
        <taxon>Boletales</taxon>
        <taxon>Suillineae</taxon>
        <taxon>Rhizopogonaceae</taxon>
        <taxon>Rhizopogon</taxon>
    </lineage>
</organism>
<dbReference type="AlphaFoldDB" id="A0A1J8QSH5"/>
<name>A0A1J8QSH5_9AGAM</name>
<evidence type="ECO:0000259" key="1">
    <source>
        <dbReference type="Pfam" id="PF20236"/>
    </source>
</evidence>
<accession>A0A1J8QSH5</accession>
<protein>
    <recommendedName>
        <fullName evidence="1">DUF6593 domain-containing protein</fullName>
    </recommendedName>
</protein>
<dbReference type="Pfam" id="PF20236">
    <property type="entry name" value="DUF6593"/>
    <property type="match status" value="1"/>
</dbReference>
<dbReference type="OrthoDB" id="3360976at2759"/>
<keyword evidence="3" id="KW-1185">Reference proteome</keyword>